<comment type="caution">
    <text evidence="1">The sequence shown here is derived from an EMBL/GenBank/DDBJ whole genome shotgun (WGS) entry which is preliminary data.</text>
</comment>
<dbReference type="Proteomes" id="UP000230233">
    <property type="component" value="Chromosome X"/>
</dbReference>
<dbReference type="EMBL" id="PDUG01000006">
    <property type="protein sequence ID" value="PIC15966.1"/>
    <property type="molecule type" value="Genomic_DNA"/>
</dbReference>
<evidence type="ECO:0000313" key="1">
    <source>
        <dbReference type="EMBL" id="PIC15966.1"/>
    </source>
</evidence>
<accession>A0A2G5SMA6</accession>
<dbReference type="OrthoDB" id="10282625at2759"/>
<organism evidence="1 2">
    <name type="scientific">Caenorhabditis nigoni</name>
    <dbReference type="NCBI Taxonomy" id="1611254"/>
    <lineage>
        <taxon>Eukaryota</taxon>
        <taxon>Metazoa</taxon>
        <taxon>Ecdysozoa</taxon>
        <taxon>Nematoda</taxon>
        <taxon>Chromadorea</taxon>
        <taxon>Rhabditida</taxon>
        <taxon>Rhabditina</taxon>
        <taxon>Rhabditomorpha</taxon>
        <taxon>Rhabditoidea</taxon>
        <taxon>Rhabditidae</taxon>
        <taxon>Peloderinae</taxon>
        <taxon>Caenorhabditis</taxon>
    </lineage>
</organism>
<sequence length="71" mass="7937">MSAPQQPVTDPLYPGILYVQAIRTPQGFSFRYIRYDLIVDGVPVKQEGPPEIILRQGVVVKNPSYRQPAPA</sequence>
<proteinExistence type="predicted"/>
<protein>
    <submittedName>
        <fullName evidence="1">Uncharacterized protein</fullName>
    </submittedName>
</protein>
<keyword evidence="2" id="KW-1185">Reference proteome</keyword>
<gene>
    <name evidence="1" type="primary">Cnig_chr_X.g22738</name>
    <name evidence="1" type="ORF">B9Z55_022738</name>
</gene>
<name>A0A2G5SMA6_9PELO</name>
<reference evidence="2" key="1">
    <citation type="submission" date="2017-10" db="EMBL/GenBank/DDBJ databases">
        <title>Rapid genome shrinkage in a self-fertile nematode reveals novel sperm competition proteins.</title>
        <authorList>
            <person name="Yin D."/>
            <person name="Schwarz E.M."/>
            <person name="Thomas C.G."/>
            <person name="Felde R.L."/>
            <person name="Korf I.F."/>
            <person name="Cutter A.D."/>
            <person name="Schartner C.M."/>
            <person name="Ralston E.J."/>
            <person name="Meyer B.J."/>
            <person name="Haag E.S."/>
        </authorList>
    </citation>
    <scope>NUCLEOTIDE SEQUENCE [LARGE SCALE GENOMIC DNA]</scope>
    <source>
        <strain evidence="2">JU1422</strain>
    </source>
</reference>
<evidence type="ECO:0000313" key="2">
    <source>
        <dbReference type="Proteomes" id="UP000230233"/>
    </source>
</evidence>
<dbReference type="AlphaFoldDB" id="A0A2G5SMA6"/>